<evidence type="ECO:0000259" key="8">
    <source>
        <dbReference type="PROSITE" id="PS50968"/>
    </source>
</evidence>
<dbReference type="NCBIfam" id="NF005457">
    <property type="entry name" value="PRK07051.1"/>
    <property type="match status" value="1"/>
</dbReference>
<keyword evidence="3 7" id="KW-0276">Fatty acid metabolism</keyword>
<keyword evidence="6 7" id="KW-0092">Biotin</keyword>
<evidence type="ECO:0000256" key="6">
    <source>
        <dbReference type="ARBA" id="ARBA00023267"/>
    </source>
</evidence>
<dbReference type="EMBL" id="JACGWX010000002">
    <property type="protein sequence ID" value="MBA8847352.1"/>
    <property type="molecule type" value="Genomic_DNA"/>
</dbReference>
<dbReference type="Pfam" id="PF00364">
    <property type="entry name" value="Biotin_lipoyl"/>
    <property type="match status" value="1"/>
</dbReference>
<evidence type="ECO:0000256" key="5">
    <source>
        <dbReference type="ARBA" id="ARBA00023160"/>
    </source>
</evidence>
<feature type="domain" description="Lipoyl-binding" evidence="8">
    <location>
        <begin position="1"/>
        <end position="79"/>
    </location>
</feature>
<dbReference type="PROSITE" id="PS50968">
    <property type="entry name" value="BIOTINYL_LIPOYL"/>
    <property type="match status" value="1"/>
</dbReference>
<keyword evidence="2 7" id="KW-0444">Lipid biosynthesis</keyword>
<comment type="function">
    <text evidence="7">This protein is a component of the acetyl coenzyme A carboxylase complex; first, biotin carboxylase catalyzes the carboxylation of the carrier protein and then the transcarboxylase transfers the carboxyl group to form malonyl-CoA.</text>
</comment>
<dbReference type="Gene3D" id="2.40.50.100">
    <property type="match status" value="1"/>
</dbReference>
<evidence type="ECO:0000313" key="10">
    <source>
        <dbReference type="Proteomes" id="UP000585905"/>
    </source>
</evidence>
<keyword evidence="5 7" id="KW-0275">Fatty acid biosynthesis</keyword>
<keyword evidence="10" id="KW-1185">Reference proteome</keyword>
<dbReference type="InterPro" id="IPR000089">
    <property type="entry name" value="Biotin_lipoyl"/>
</dbReference>
<dbReference type="PROSITE" id="PS00188">
    <property type="entry name" value="BIOTIN"/>
    <property type="match status" value="1"/>
</dbReference>
<dbReference type="InterPro" id="IPR001249">
    <property type="entry name" value="AcCoA_biotinCC"/>
</dbReference>
<accession>A0A839EA92</accession>
<dbReference type="GO" id="GO:0003989">
    <property type="term" value="F:acetyl-CoA carboxylase activity"/>
    <property type="evidence" value="ECO:0007669"/>
    <property type="project" value="InterPro"/>
</dbReference>
<dbReference type="GO" id="GO:0006633">
    <property type="term" value="P:fatty acid biosynthetic process"/>
    <property type="evidence" value="ECO:0007669"/>
    <property type="project" value="UniProtKB-UniPathway"/>
</dbReference>
<sequence length="82" mass="8809">MTSTTIVAPAPGIFWQRPAPESDPFLTPGQSVMSGQQIGIIEVMKMFVEVTADRDGIFVKYHVDNGESVQMGASLVELEAGP</sequence>
<evidence type="ECO:0000256" key="4">
    <source>
        <dbReference type="ARBA" id="ARBA00023098"/>
    </source>
</evidence>
<dbReference type="SUPFAM" id="SSF51230">
    <property type="entry name" value="Single hybrid motif"/>
    <property type="match status" value="1"/>
</dbReference>
<keyword evidence="4 7" id="KW-0443">Lipid metabolism</keyword>
<dbReference type="UniPathway" id="UPA00094"/>
<dbReference type="CDD" id="cd06850">
    <property type="entry name" value="biotinyl_domain"/>
    <property type="match status" value="1"/>
</dbReference>
<reference evidence="9 10" key="1">
    <citation type="submission" date="2020-07" db="EMBL/GenBank/DDBJ databases">
        <title>Sequencing the genomes of 1000 actinobacteria strains.</title>
        <authorList>
            <person name="Klenk H.-P."/>
        </authorList>
    </citation>
    <scope>NUCLEOTIDE SEQUENCE [LARGE SCALE GENOMIC DNA]</scope>
    <source>
        <strain evidence="9 10">DSM 19663</strain>
    </source>
</reference>
<dbReference type="InterPro" id="IPR001882">
    <property type="entry name" value="Biotin_BS"/>
</dbReference>
<comment type="caution">
    <text evidence="9">The sequence shown here is derived from an EMBL/GenBank/DDBJ whole genome shotgun (WGS) entry which is preliminary data.</text>
</comment>
<evidence type="ECO:0000256" key="1">
    <source>
        <dbReference type="ARBA" id="ARBA00005194"/>
    </source>
</evidence>
<evidence type="ECO:0000256" key="2">
    <source>
        <dbReference type="ARBA" id="ARBA00022516"/>
    </source>
</evidence>
<dbReference type="GO" id="GO:0009317">
    <property type="term" value="C:acetyl-CoA carboxylase complex"/>
    <property type="evidence" value="ECO:0007669"/>
    <property type="project" value="InterPro"/>
</dbReference>
<name>A0A839EA92_9MICO</name>
<dbReference type="PRINTS" id="PR01071">
    <property type="entry name" value="ACOABIOTINCC"/>
</dbReference>
<comment type="pathway">
    <text evidence="1 7">Lipid metabolism; fatty acid biosynthesis.</text>
</comment>
<protein>
    <recommendedName>
        <fullName evidence="7">Biotin carboxyl carrier protein of acetyl-CoA carboxylase</fullName>
    </recommendedName>
</protein>
<evidence type="ECO:0000256" key="3">
    <source>
        <dbReference type="ARBA" id="ARBA00022832"/>
    </source>
</evidence>
<dbReference type="AlphaFoldDB" id="A0A839EA92"/>
<evidence type="ECO:0000256" key="7">
    <source>
        <dbReference type="RuleBase" id="RU364072"/>
    </source>
</evidence>
<evidence type="ECO:0000313" key="9">
    <source>
        <dbReference type="EMBL" id="MBA8847352.1"/>
    </source>
</evidence>
<organism evidence="9 10">
    <name type="scientific">Microcella alkalica</name>
    <dbReference type="NCBI Taxonomy" id="355930"/>
    <lineage>
        <taxon>Bacteria</taxon>
        <taxon>Bacillati</taxon>
        <taxon>Actinomycetota</taxon>
        <taxon>Actinomycetes</taxon>
        <taxon>Micrococcales</taxon>
        <taxon>Microbacteriaceae</taxon>
        <taxon>Microcella</taxon>
    </lineage>
</organism>
<dbReference type="InterPro" id="IPR011053">
    <property type="entry name" value="Single_hybrid_motif"/>
</dbReference>
<gene>
    <name evidence="9" type="ORF">FHX53_000937</name>
</gene>
<dbReference type="Proteomes" id="UP000585905">
    <property type="component" value="Unassembled WGS sequence"/>
</dbReference>
<dbReference type="RefSeq" id="WP_182490209.1">
    <property type="nucleotide sequence ID" value="NZ_BAAAOV010000013.1"/>
</dbReference>
<proteinExistence type="predicted"/>